<dbReference type="Pfam" id="PF25147">
    <property type="entry name" value="Ribophorin_II_C"/>
    <property type="match status" value="1"/>
</dbReference>
<evidence type="ECO:0000256" key="7">
    <source>
        <dbReference type="SAM" id="Phobius"/>
    </source>
</evidence>
<feature type="chain" id="PRO_5044303090" description="Ribophorin II C-terminal domain-containing protein" evidence="8">
    <location>
        <begin position="19"/>
        <end position="307"/>
    </location>
</feature>
<proteinExistence type="predicted"/>
<dbReference type="GO" id="GO:0008250">
    <property type="term" value="C:oligosaccharyltransferase complex"/>
    <property type="evidence" value="ECO:0007669"/>
    <property type="project" value="InterPro"/>
</dbReference>
<dbReference type="GO" id="GO:0006487">
    <property type="term" value="P:protein N-linked glycosylation"/>
    <property type="evidence" value="ECO:0007669"/>
    <property type="project" value="TreeGrafter"/>
</dbReference>
<dbReference type="EMBL" id="JAPUFD010000013">
    <property type="protein sequence ID" value="MDI1490984.1"/>
    <property type="molecule type" value="Genomic_DNA"/>
</dbReference>
<protein>
    <recommendedName>
        <fullName evidence="9">Ribophorin II C-terminal domain-containing protein</fullName>
    </recommendedName>
</protein>
<comment type="subcellular location">
    <subcellularLocation>
        <location evidence="1">Endoplasmic reticulum membrane</location>
        <topology evidence="1">Multi-pass membrane protein</topology>
    </subcellularLocation>
</comment>
<sequence length="307" mass="33076">MRGLLCFALALGASFASAASSWGFEDATLSVHTKGAGAGGASKEKSGSHMSSSIHCTLLIASSHHRFSEHQVIPKPVTLGSQDTLKILLTTKEGSKAQRPHQTFLHIKDSSTGLETSFSFQVKESGKGKLELAHKDIPIQLLSSSEPLMASLLIASFGTSKPYQDRAFDLKIEIDPNDPLPAQKKPLRYGKLPEIHHTFKADPTSPPKIITLVFTAAVVAALPALFIAWVSLGANLNHLSKALGASPVAHTLFFVSILGLEGVFFLYYTHWKLYEALPSALGIGLVTFLSGSRALREVQQRRLAGLR</sequence>
<feature type="transmembrane region" description="Helical" evidence="7">
    <location>
        <begin position="276"/>
        <end position="295"/>
    </location>
</feature>
<keyword evidence="5 7" id="KW-1133">Transmembrane helix</keyword>
<dbReference type="Proteomes" id="UP001161017">
    <property type="component" value="Unassembled WGS sequence"/>
</dbReference>
<gene>
    <name evidence="10" type="ORF">OHK93_002189</name>
</gene>
<evidence type="ECO:0000313" key="10">
    <source>
        <dbReference type="EMBL" id="MDI1490984.1"/>
    </source>
</evidence>
<name>A0AA43QSX7_9LECA</name>
<reference evidence="10" key="1">
    <citation type="journal article" date="2023" name="Genome Biol. Evol.">
        <title>First Whole Genome Sequence and Flow Cytometry Genome Size Data for the Lichen-Forming Fungus Ramalina farinacea (Ascomycota).</title>
        <authorList>
            <person name="Llewellyn T."/>
            <person name="Mian S."/>
            <person name="Hill R."/>
            <person name="Leitch I.J."/>
            <person name="Gaya E."/>
        </authorList>
    </citation>
    <scope>NUCLEOTIDE SEQUENCE</scope>
    <source>
        <strain evidence="10">LIQ254RAFAR</strain>
    </source>
</reference>
<evidence type="ECO:0000256" key="8">
    <source>
        <dbReference type="SAM" id="SignalP"/>
    </source>
</evidence>
<dbReference type="InterPro" id="IPR008814">
    <property type="entry name" value="Swp1"/>
</dbReference>
<dbReference type="PANTHER" id="PTHR12640:SF0">
    <property type="entry name" value="DOLICHYL-DIPHOSPHOOLIGOSACCHARIDE--PROTEIN GLYCOSYLTRANSFERASE SUBUNIT 2"/>
    <property type="match status" value="1"/>
</dbReference>
<organism evidence="10 11">
    <name type="scientific">Ramalina farinacea</name>
    <dbReference type="NCBI Taxonomy" id="258253"/>
    <lineage>
        <taxon>Eukaryota</taxon>
        <taxon>Fungi</taxon>
        <taxon>Dikarya</taxon>
        <taxon>Ascomycota</taxon>
        <taxon>Pezizomycotina</taxon>
        <taxon>Lecanoromycetes</taxon>
        <taxon>OSLEUM clade</taxon>
        <taxon>Lecanoromycetidae</taxon>
        <taxon>Lecanorales</taxon>
        <taxon>Lecanorineae</taxon>
        <taxon>Ramalinaceae</taxon>
        <taxon>Ramalina</taxon>
    </lineage>
</organism>
<evidence type="ECO:0000256" key="4">
    <source>
        <dbReference type="ARBA" id="ARBA00022824"/>
    </source>
</evidence>
<accession>A0AA43QSX7</accession>
<keyword evidence="2 7" id="KW-0812">Transmembrane</keyword>
<dbReference type="PANTHER" id="PTHR12640">
    <property type="entry name" value="RIBOPHORIN II"/>
    <property type="match status" value="1"/>
</dbReference>
<dbReference type="AlphaFoldDB" id="A0AA43QSX7"/>
<evidence type="ECO:0000313" key="11">
    <source>
        <dbReference type="Proteomes" id="UP001161017"/>
    </source>
</evidence>
<feature type="transmembrane region" description="Helical" evidence="7">
    <location>
        <begin position="248"/>
        <end position="270"/>
    </location>
</feature>
<feature type="domain" description="Ribophorin II C-terminal" evidence="9">
    <location>
        <begin position="199"/>
        <end position="302"/>
    </location>
</feature>
<comment type="caution">
    <text evidence="10">The sequence shown here is derived from an EMBL/GenBank/DDBJ whole genome shotgun (WGS) entry which is preliminary data.</text>
</comment>
<keyword evidence="11" id="KW-1185">Reference proteome</keyword>
<evidence type="ECO:0000259" key="9">
    <source>
        <dbReference type="Pfam" id="PF25147"/>
    </source>
</evidence>
<dbReference type="InterPro" id="IPR056790">
    <property type="entry name" value="Ribophorin_II_C"/>
</dbReference>
<keyword evidence="4" id="KW-0256">Endoplasmic reticulum</keyword>
<evidence type="ECO:0000256" key="1">
    <source>
        <dbReference type="ARBA" id="ARBA00004477"/>
    </source>
</evidence>
<feature type="transmembrane region" description="Helical" evidence="7">
    <location>
        <begin position="209"/>
        <end position="236"/>
    </location>
</feature>
<evidence type="ECO:0000256" key="6">
    <source>
        <dbReference type="ARBA" id="ARBA00023136"/>
    </source>
</evidence>
<feature type="signal peptide" evidence="8">
    <location>
        <begin position="1"/>
        <end position="18"/>
    </location>
</feature>
<keyword evidence="6 7" id="KW-0472">Membrane</keyword>
<keyword evidence="3 8" id="KW-0732">Signal</keyword>
<evidence type="ECO:0000256" key="5">
    <source>
        <dbReference type="ARBA" id="ARBA00022989"/>
    </source>
</evidence>
<evidence type="ECO:0000256" key="3">
    <source>
        <dbReference type="ARBA" id="ARBA00022729"/>
    </source>
</evidence>
<evidence type="ECO:0000256" key="2">
    <source>
        <dbReference type="ARBA" id="ARBA00022692"/>
    </source>
</evidence>